<dbReference type="PANTHER" id="PTHR43289">
    <property type="entry name" value="MITOGEN-ACTIVATED PROTEIN KINASE KINASE KINASE 20-RELATED"/>
    <property type="match status" value="1"/>
</dbReference>
<dbReference type="SMART" id="SM00220">
    <property type="entry name" value="S_TKc"/>
    <property type="match status" value="1"/>
</dbReference>
<dbReference type="Pfam" id="PF00069">
    <property type="entry name" value="Pkinase"/>
    <property type="match status" value="1"/>
</dbReference>
<organism evidence="9 10">
    <name type="scientific">Sorangium cellulosum</name>
    <name type="common">Polyangium cellulosum</name>
    <dbReference type="NCBI Taxonomy" id="56"/>
    <lineage>
        <taxon>Bacteria</taxon>
        <taxon>Pseudomonadati</taxon>
        <taxon>Myxococcota</taxon>
        <taxon>Polyangia</taxon>
        <taxon>Polyangiales</taxon>
        <taxon>Polyangiaceae</taxon>
        <taxon>Sorangium</taxon>
    </lineage>
</organism>
<dbReference type="PROSITE" id="PS50011">
    <property type="entry name" value="PROTEIN_KINASE_DOM"/>
    <property type="match status" value="1"/>
</dbReference>
<keyword evidence="7" id="KW-1133">Transmembrane helix</keyword>
<accession>A0A150QCM1</accession>
<keyword evidence="7" id="KW-0472">Membrane</keyword>
<dbReference type="InterPro" id="IPR000719">
    <property type="entry name" value="Prot_kinase_dom"/>
</dbReference>
<dbReference type="EMBL" id="JEMA01000834">
    <property type="protein sequence ID" value="KYF65388.1"/>
    <property type="molecule type" value="Genomic_DNA"/>
</dbReference>
<dbReference type="Gene3D" id="3.30.200.20">
    <property type="entry name" value="Phosphorylase Kinase, domain 1"/>
    <property type="match status" value="1"/>
</dbReference>
<evidence type="ECO:0000256" key="3">
    <source>
        <dbReference type="ARBA" id="ARBA00022777"/>
    </source>
</evidence>
<evidence type="ECO:0000256" key="6">
    <source>
        <dbReference type="SAM" id="MobiDB-lite"/>
    </source>
</evidence>
<reference evidence="9 10" key="1">
    <citation type="submission" date="2014-02" db="EMBL/GenBank/DDBJ databases">
        <title>The small core and large imbalanced accessory genome model reveals a collaborative survival strategy of Sorangium cellulosum strains in nature.</title>
        <authorList>
            <person name="Han K."/>
            <person name="Peng R."/>
            <person name="Blom J."/>
            <person name="Li Y.-Z."/>
        </authorList>
    </citation>
    <scope>NUCLEOTIDE SEQUENCE [LARGE SCALE GENOMIC DNA]</scope>
    <source>
        <strain evidence="9 10">So0008-312</strain>
    </source>
</reference>
<feature type="domain" description="Protein kinase" evidence="8">
    <location>
        <begin position="28"/>
        <end position="308"/>
    </location>
</feature>
<dbReference type="AlphaFoldDB" id="A0A150QCM1"/>
<dbReference type="InterPro" id="IPR011009">
    <property type="entry name" value="Kinase-like_dom_sf"/>
</dbReference>
<evidence type="ECO:0000313" key="9">
    <source>
        <dbReference type="EMBL" id="KYF65388.1"/>
    </source>
</evidence>
<evidence type="ECO:0000256" key="7">
    <source>
        <dbReference type="SAM" id="Phobius"/>
    </source>
</evidence>
<evidence type="ECO:0000259" key="8">
    <source>
        <dbReference type="PROSITE" id="PS50011"/>
    </source>
</evidence>
<evidence type="ECO:0000313" key="10">
    <source>
        <dbReference type="Proteomes" id="UP000075260"/>
    </source>
</evidence>
<keyword evidence="2 5" id="KW-0547">Nucleotide-binding</keyword>
<comment type="caution">
    <text evidence="9">The sequence shown here is derived from an EMBL/GenBank/DDBJ whole genome shotgun (WGS) entry which is preliminary data.</text>
</comment>
<keyword evidence="7" id="KW-0812">Transmembrane</keyword>
<evidence type="ECO:0000256" key="2">
    <source>
        <dbReference type="ARBA" id="ARBA00022741"/>
    </source>
</evidence>
<feature type="compositionally biased region" description="Pro residues" evidence="6">
    <location>
        <begin position="324"/>
        <end position="339"/>
    </location>
</feature>
<keyword evidence="3 9" id="KW-0418">Kinase</keyword>
<dbReference type="CDD" id="cd14014">
    <property type="entry name" value="STKc_PknB_like"/>
    <property type="match status" value="1"/>
</dbReference>
<proteinExistence type="predicted"/>
<keyword evidence="1" id="KW-0808">Transferase</keyword>
<gene>
    <name evidence="9" type="ORF">BE15_35190</name>
</gene>
<evidence type="ECO:0000256" key="4">
    <source>
        <dbReference type="ARBA" id="ARBA00022840"/>
    </source>
</evidence>
<dbReference type="Gene3D" id="1.10.510.10">
    <property type="entry name" value="Transferase(Phosphotransferase) domain 1"/>
    <property type="match status" value="1"/>
</dbReference>
<keyword evidence="4 5" id="KW-0067">ATP-binding</keyword>
<feature type="transmembrane region" description="Helical" evidence="7">
    <location>
        <begin position="390"/>
        <end position="414"/>
    </location>
</feature>
<dbReference type="SUPFAM" id="SSF56112">
    <property type="entry name" value="Protein kinase-like (PK-like)"/>
    <property type="match status" value="1"/>
</dbReference>
<dbReference type="InterPro" id="IPR017441">
    <property type="entry name" value="Protein_kinase_ATP_BS"/>
</dbReference>
<dbReference type="Proteomes" id="UP000075260">
    <property type="component" value="Unassembled WGS sequence"/>
</dbReference>
<feature type="binding site" evidence="5">
    <location>
        <position position="56"/>
    </location>
    <ligand>
        <name>ATP</name>
        <dbReference type="ChEBI" id="CHEBI:30616"/>
    </ligand>
</feature>
<evidence type="ECO:0000256" key="1">
    <source>
        <dbReference type="ARBA" id="ARBA00022679"/>
    </source>
</evidence>
<feature type="region of interest" description="Disordered" evidence="6">
    <location>
        <begin position="319"/>
        <end position="380"/>
    </location>
</feature>
<sequence length="416" mass="43364">MAAARTRAPGVYDDDAEHWVGRTFAGIWRIERVLGTGGMGSVLLGRAADGSHVALKVLHPELNAIAEVRKRFLREGFIGNTLGGADAVPGVVRVLGSGESPEGFAYLTMEALQGETLFDRMARTGTMPPGEVLALADQVLETLAIAHARGVVHRDLKPENIHLGNDGRVRMLDFGIARVVDGLTGLPEKTATKTGMIMGTATYMAPEQATGLIHDIDGRTDLFGLGATMFRLLSGRQVHGDVTEAMEVIAAATEPAPPLASVAPGIPPAVAAVVDRSLAFIKFHRYPDAETMRADVRAVRAGTLPPYAQAVLDGRIRAGQPLSQPAPPMQPSMQPPPAAVSPSARPQPTVTEPPAVSGASMGRPERTLDDSLAAPSAPGATRAQLSTGKLVLLVGGASLATGVIAALVVVLLLVNC</sequence>
<protein>
    <submittedName>
        <fullName evidence="9">Protein kinase</fullName>
    </submittedName>
</protein>
<dbReference type="OrthoDB" id="5494749at2"/>
<dbReference type="GO" id="GO:0004674">
    <property type="term" value="F:protein serine/threonine kinase activity"/>
    <property type="evidence" value="ECO:0007669"/>
    <property type="project" value="TreeGrafter"/>
</dbReference>
<dbReference type="PROSITE" id="PS00107">
    <property type="entry name" value="PROTEIN_KINASE_ATP"/>
    <property type="match status" value="1"/>
</dbReference>
<evidence type="ECO:0000256" key="5">
    <source>
        <dbReference type="PROSITE-ProRule" id="PRU10141"/>
    </source>
</evidence>
<dbReference type="PANTHER" id="PTHR43289:SF6">
    <property type="entry name" value="SERINE_THREONINE-PROTEIN KINASE NEKL-3"/>
    <property type="match status" value="1"/>
</dbReference>
<name>A0A150QCM1_SORCE</name>
<dbReference type="GO" id="GO:0005524">
    <property type="term" value="F:ATP binding"/>
    <property type="evidence" value="ECO:0007669"/>
    <property type="project" value="UniProtKB-UniRule"/>
</dbReference>